<reference evidence="2" key="1">
    <citation type="journal article" date="2022" name="Mol. Ecol. Resour.">
        <title>The genomes of chicory, endive, great burdock and yacon provide insights into Asteraceae palaeo-polyploidization history and plant inulin production.</title>
        <authorList>
            <person name="Fan W."/>
            <person name="Wang S."/>
            <person name="Wang H."/>
            <person name="Wang A."/>
            <person name="Jiang F."/>
            <person name="Liu H."/>
            <person name="Zhao H."/>
            <person name="Xu D."/>
            <person name="Zhang Y."/>
        </authorList>
    </citation>
    <scope>NUCLEOTIDE SEQUENCE [LARGE SCALE GENOMIC DNA]</scope>
    <source>
        <strain evidence="2">cv. Yunnan</strain>
    </source>
</reference>
<reference evidence="1 2" key="2">
    <citation type="journal article" date="2022" name="Mol. Ecol. Resour.">
        <title>The genomes of chicory, endive, great burdock and yacon provide insights into Asteraceae paleo-polyploidization history and plant inulin production.</title>
        <authorList>
            <person name="Fan W."/>
            <person name="Wang S."/>
            <person name="Wang H."/>
            <person name="Wang A."/>
            <person name="Jiang F."/>
            <person name="Liu H."/>
            <person name="Zhao H."/>
            <person name="Xu D."/>
            <person name="Zhang Y."/>
        </authorList>
    </citation>
    <scope>NUCLEOTIDE SEQUENCE [LARGE SCALE GENOMIC DNA]</scope>
    <source>
        <strain evidence="2">cv. Yunnan</strain>
        <tissue evidence="1">Leaves</tissue>
    </source>
</reference>
<dbReference type="Proteomes" id="UP001056120">
    <property type="component" value="Linkage Group LG13"/>
</dbReference>
<proteinExistence type="predicted"/>
<dbReference type="EMBL" id="CM042030">
    <property type="protein sequence ID" value="KAI3786732.1"/>
    <property type="molecule type" value="Genomic_DNA"/>
</dbReference>
<evidence type="ECO:0000313" key="2">
    <source>
        <dbReference type="Proteomes" id="UP001056120"/>
    </source>
</evidence>
<keyword evidence="2" id="KW-1185">Reference proteome</keyword>
<gene>
    <name evidence="1" type="ORF">L1987_40637</name>
</gene>
<sequence>MESLQENATLVKKVCEIYEKLSKLETLKPCKEVDNLFTELVHTCIPHSSINISTLLDNIQEIRSKLIRLCGEAEGHLEAHFSTILGSFGKPLNHFLTTPITSSLVVSSTTSLINTIPPHHKPPSMLHLWDLAPYPSPQ</sequence>
<name>A0ACB9GVJ6_9ASTR</name>
<accession>A0ACB9GVJ6</accession>
<comment type="caution">
    <text evidence="1">The sequence shown here is derived from an EMBL/GenBank/DDBJ whole genome shotgun (WGS) entry which is preliminary data.</text>
</comment>
<evidence type="ECO:0000313" key="1">
    <source>
        <dbReference type="EMBL" id="KAI3786732.1"/>
    </source>
</evidence>
<protein>
    <submittedName>
        <fullName evidence="1">Uncharacterized protein</fullName>
    </submittedName>
</protein>
<organism evidence="1 2">
    <name type="scientific">Smallanthus sonchifolius</name>
    <dbReference type="NCBI Taxonomy" id="185202"/>
    <lineage>
        <taxon>Eukaryota</taxon>
        <taxon>Viridiplantae</taxon>
        <taxon>Streptophyta</taxon>
        <taxon>Embryophyta</taxon>
        <taxon>Tracheophyta</taxon>
        <taxon>Spermatophyta</taxon>
        <taxon>Magnoliopsida</taxon>
        <taxon>eudicotyledons</taxon>
        <taxon>Gunneridae</taxon>
        <taxon>Pentapetalae</taxon>
        <taxon>asterids</taxon>
        <taxon>campanulids</taxon>
        <taxon>Asterales</taxon>
        <taxon>Asteraceae</taxon>
        <taxon>Asteroideae</taxon>
        <taxon>Heliantheae alliance</taxon>
        <taxon>Millerieae</taxon>
        <taxon>Smallanthus</taxon>
    </lineage>
</organism>